<accession>A0A420XQC6</accession>
<gene>
    <name evidence="7" type="ORF">CLV35_1937</name>
</gene>
<feature type="chain" id="PRO_5019551591" evidence="5">
    <location>
        <begin position="36"/>
        <end position="749"/>
    </location>
</feature>
<dbReference type="InterPro" id="IPR036962">
    <property type="entry name" value="Glyco_hydro_3_N_sf"/>
</dbReference>
<keyword evidence="4" id="KW-0326">Glycosidase</keyword>
<feature type="signal peptide" evidence="5">
    <location>
        <begin position="1"/>
        <end position="35"/>
    </location>
</feature>
<evidence type="ECO:0000259" key="6">
    <source>
        <dbReference type="SMART" id="SM01217"/>
    </source>
</evidence>
<sequence>MNTRTWRRRAPLVAVVPLAAALVTSGLASAPAATAADGVDCSTVPWMNTSKTPDQRAQSLLDASTLDQKLRWLDEIAANNPQQTEIPVRNPANVRETTNVTMPAQVPCTPVIQYADGPENVNADGGVTYFPAPIANAAAWSAQLSERKGAAQADEAWNKQRNVLLAPGVSSARDPRAGRTSEYLGEDSLLSGILAGAASTGINSNPAQPVESTLKHFVANEQETNRQTSSSNVDERTLRETYALPTEIAVKRGDVDSVMCSYNQINGTQACSSDLALRKILKDEIGFQGFVMTDFFAVHSLTGAEPDIKAGLDQELNAWLYWSPAQLKQALANGSITEADIDAAAFRVVRSHISAGLFDVPRPTVSMANVSTAAHKAVAREVAEKGSVLLKNSAGILPLSGRGKKIAVIGATAANTAATNDIDASSVCTYGTGNGACTAVAPLDSIRARAAAAGDTVVYDDGSDLASARAAAKAADTVIAFGYYKEGEFSDRANLSLDGNGDALIDAVSGVNKNTVVVLQTGGPVLMPWLSKVKGVLETWYAGEQMGPAVAGLLYGDVNPSGKLPITFPKSEADLPTAGSVNQFPGVVDANGIRQVDYTEGLATGYKWYASKGIEPLFPFGHGLSYSSFSYGHLHVTPNSIKSNRDVRVRFRLTNTGTRTATETAQVYVELPASTGEPAKRLVGWQQVTLKAGESRNVRITFTAQDIADLHLLQYYSTSSGAWQTAKGSYRVSVGGSFTTSLQDGFTIR</sequence>
<dbReference type="Gene3D" id="3.20.20.300">
    <property type="entry name" value="Glycoside hydrolase, family 3, N-terminal domain"/>
    <property type="match status" value="1"/>
</dbReference>
<dbReference type="Pfam" id="PF14310">
    <property type="entry name" value="Fn3-like"/>
    <property type="match status" value="1"/>
</dbReference>
<dbReference type="InterPro" id="IPR026891">
    <property type="entry name" value="Fn3-like"/>
</dbReference>
<dbReference type="InterPro" id="IPR050288">
    <property type="entry name" value="Cellulose_deg_GH3"/>
</dbReference>
<dbReference type="PRINTS" id="PR00133">
    <property type="entry name" value="GLHYDRLASE3"/>
</dbReference>
<dbReference type="AlphaFoldDB" id="A0A420XQC6"/>
<dbReference type="InterPro" id="IPR002772">
    <property type="entry name" value="Glyco_hydro_3_C"/>
</dbReference>
<dbReference type="InterPro" id="IPR036881">
    <property type="entry name" value="Glyco_hydro_3_C_sf"/>
</dbReference>
<dbReference type="RefSeq" id="WP_121193235.1">
    <property type="nucleotide sequence ID" value="NZ_RBWV01000011.1"/>
</dbReference>
<dbReference type="InterPro" id="IPR019800">
    <property type="entry name" value="Glyco_hydro_3_AS"/>
</dbReference>
<dbReference type="InterPro" id="IPR001764">
    <property type="entry name" value="Glyco_hydro_3_N"/>
</dbReference>
<dbReference type="PANTHER" id="PTHR42715">
    <property type="entry name" value="BETA-GLUCOSIDASE"/>
    <property type="match status" value="1"/>
</dbReference>
<protein>
    <submittedName>
        <fullName evidence="7">Beta-glucosidase</fullName>
    </submittedName>
</protein>
<proteinExistence type="inferred from homology"/>
<dbReference type="SMART" id="SM01217">
    <property type="entry name" value="Fn3_like"/>
    <property type="match status" value="1"/>
</dbReference>
<dbReference type="Gene3D" id="3.40.50.1700">
    <property type="entry name" value="Glycoside hydrolase family 3 C-terminal domain"/>
    <property type="match status" value="1"/>
</dbReference>
<dbReference type="Proteomes" id="UP000281955">
    <property type="component" value="Unassembled WGS sequence"/>
</dbReference>
<keyword evidence="5" id="KW-0732">Signal</keyword>
<dbReference type="InterPro" id="IPR013783">
    <property type="entry name" value="Ig-like_fold"/>
</dbReference>
<dbReference type="SUPFAM" id="SSF52279">
    <property type="entry name" value="Beta-D-glucan exohydrolase, C-terminal domain"/>
    <property type="match status" value="1"/>
</dbReference>
<keyword evidence="3" id="KW-0119">Carbohydrate metabolism</keyword>
<dbReference type="GO" id="GO:0004553">
    <property type="term" value="F:hydrolase activity, hydrolyzing O-glycosyl compounds"/>
    <property type="evidence" value="ECO:0007669"/>
    <property type="project" value="InterPro"/>
</dbReference>
<evidence type="ECO:0000256" key="5">
    <source>
        <dbReference type="SAM" id="SignalP"/>
    </source>
</evidence>
<comment type="similarity">
    <text evidence="1 4">Belongs to the glycosyl hydrolase 3 family.</text>
</comment>
<evidence type="ECO:0000313" key="7">
    <source>
        <dbReference type="EMBL" id="RKS75470.1"/>
    </source>
</evidence>
<evidence type="ECO:0000256" key="1">
    <source>
        <dbReference type="ARBA" id="ARBA00005336"/>
    </source>
</evidence>
<dbReference type="PROSITE" id="PS00775">
    <property type="entry name" value="GLYCOSYL_HYDROL_F3"/>
    <property type="match status" value="1"/>
</dbReference>
<dbReference type="Pfam" id="PF01915">
    <property type="entry name" value="Glyco_hydro_3_C"/>
    <property type="match status" value="1"/>
</dbReference>
<name>A0A420XQC6_9ACTN</name>
<organism evidence="7 8">
    <name type="scientific">Motilibacter peucedani</name>
    <dbReference type="NCBI Taxonomy" id="598650"/>
    <lineage>
        <taxon>Bacteria</taxon>
        <taxon>Bacillati</taxon>
        <taxon>Actinomycetota</taxon>
        <taxon>Actinomycetes</taxon>
        <taxon>Motilibacterales</taxon>
        <taxon>Motilibacteraceae</taxon>
        <taxon>Motilibacter</taxon>
    </lineage>
</organism>
<keyword evidence="8" id="KW-1185">Reference proteome</keyword>
<feature type="domain" description="Fibronectin type III-like" evidence="6">
    <location>
        <begin position="663"/>
        <end position="738"/>
    </location>
</feature>
<evidence type="ECO:0000256" key="3">
    <source>
        <dbReference type="ARBA" id="ARBA00023277"/>
    </source>
</evidence>
<dbReference type="InParanoid" id="A0A420XQC6"/>
<dbReference type="PANTHER" id="PTHR42715:SF10">
    <property type="entry name" value="BETA-GLUCOSIDASE"/>
    <property type="match status" value="1"/>
</dbReference>
<reference evidence="7 8" key="1">
    <citation type="submission" date="2018-10" db="EMBL/GenBank/DDBJ databases">
        <title>Genomic Encyclopedia of Archaeal and Bacterial Type Strains, Phase II (KMG-II): from individual species to whole genera.</title>
        <authorList>
            <person name="Goeker M."/>
        </authorList>
    </citation>
    <scope>NUCLEOTIDE SEQUENCE [LARGE SCALE GENOMIC DNA]</scope>
    <source>
        <strain evidence="7 8">RP-AC37</strain>
    </source>
</reference>
<evidence type="ECO:0000256" key="4">
    <source>
        <dbReference type="RuleBase" id="RU361161"/>
    </source>
</evidence>
<dbReference type="InterPro" id="IPR017853">
    <property type="entry name" value="GH"/>
</dbReference>
<dbReference type="EMBL" id="RBWV01000011">
    <property type="protein sequence ID" value="RKS75470.1"/>
    <property type="molecule type" value="Genomic_DNA"/>
</dbReference>
<comment type="caution">
    <text evidence="7">The sequence shown here is derived from an EMBL/GenBank/DDBJ whole genome shotgun (WGS) entry which is preliminary data.</text>
</comment>
<evidence type="ECO:0000256" key="2">
    <source>
        <dbReference type="ARBA" id="ARBA00022801"/>
    </source>
</evidence>
<evidence type="ECO:0000313" key="8">
    <source>
        <dbReference type="Proteomes" id="UP000281955"/>
    </source>
</evidence>
<dbReference type="SUPFAM" id="SSF51445">
    <property type="entry name" value="(Trans)glycosidases"/>
    <property type="match status" value="1"/>
</dbReference>
<dbReference type="Pfam" id="PF00933">
    <property type="entry name" value="Glyco_hydro_3"/>
    <property type="match status" value="1"/>
</dbReference>
<dbReference type="Gene3D" id="2.60.40.10">
    <property type="entry name" value="Immunoglobulins"/>
    <property type="match status" value="1"/>
</dbReference>
<dbReference type="GO" id="GO:0005975">
    <property type="term" value="P:carbohydrate metabolic process"/>
    <property type="evidence" value="ECO:0007669"/>
    <property type="project" value="InterPro"/>
</dbReference>
<dbReference type="FunCoup" id="A0A420XQC6">
    <property type="interactions" value="63"/>
</dbReference>
<dbReference type="PROSITE" id="PS51318">
    <property type="entry name" value="TAT"/>
    <property type="match status" value="1"/>
</dbReference>
<keyword evidence="2 4" id="KW-0378">Hydrolase</keyword>
<dbReference type="InterPro" id="IPR006311">
    <property type="entry name" value="TAT_signal"/>
</dbReference>
<dbReference type="OrthoDB" id="3187421at2"/>